<dbReference type="PRINTS" id="PR00035">
    <property type="entry name" value="HTHGNTR"/>
</dbReference>
<organism evidence="5 6">
    <name type="scientific">Lentisphaera profundi</name>
    <dbReference type="NCBI Taxonomy" id="1658616"/>
    <lineage>
        <taxon>Bacteria</taxon>
        <taxon>Pseudomonadati</taxon>
        <taxon>Lentisphaerota</taxon>
        <taxon>Lentisphaeria</taxon>
        <taxon>Lentisphaerales</taxon>
        <taxon>Lentisphaeraceae</taxon>
        <taxon>Lentisphaera</taxon>
    </lineage>
</organism>
<dbReference type="Proteomes" id="UP001214250">
    <property type="component" value="Chromosome 1"/>
</dbReference>
<dbReference type="SUPFAM" id="SSF46785">
    <property type="entry name" value="Winged helix' DNA-binding domain"/>
    <property type="match status" value="1"/>
</dbReference>
<evidence type="ECO:0000256" key="2">
    <source>
        <dbReference type="ARBA" id="ARBA00023125"/>
    </source>
</evidence>
<dbReference type="SMART" id="SM00345">
    <property type="entry name" value="HTH_GNTR"/>
    <property type="match status" value="1"/>
</dbReference>
<gene>
    <name evidence="5" type="ORF">PQO03_07315</name>
</gene>
<dbReference type="InterPro" id="IPR036390">
    <property type="entry name" value="WH_DNA-bd_sf"/>
</dbReference>
<evidence type="ECO:0000256" key="3">
    <source>
        <dbReference type="ARBA" id="ARBA00023163"/>
    </source>
</evidence>
<dbReference type="EMBL" id="CP117811">
    <property type="protein sequence ID" value="WDE95526.1"/>
    <property type="molecule type" value="Genomic_DNA"/>
</dbReference>
<keyword evidence="6" id="KW-1185">Reference proteome</keyword>
<dbReference type="InterPro" id="IPR028082">
    <property type="entry name" value="Peripla_BP_I"/>
</dbReference>
<evidence type="ECO:0000313" key="6">
    <source>
        <dbReference type="Proteomes" id="UP001214250"/>
    </source>
</evidence>
<dbReference type="RefSeq" id="WP_274149155.1">
    <property type="nucleotide sequence ID" value="NZ_CP117811.1"/>
</dbReference>
<dbReference type="InterPro" id="IPR050679">
    <property type="entry name" value="Bact_HTH_transcr_reg"/>
</dbReference>
<protein>
    <submittedName>
        <fullName evidence="5">Winged helix-turn-helix domain-containing protein</fullName>
    </submittedName>
</protein>
<keyword evidence="2" id="KW-0238">DNA-binding</keyword>
<keyword evidence="3" id="KW-0804">Transcription</keyword>
<sequence>MSITDRVKQELRKEINAGLYPGGSLLPTRHELMEKYSVSRGSIDKVIRQLVQEGILESHQGSGTYVKSPDNKHHIYIILNNDVECAESNKFNGILSLMLSEINDLDYSIHCSSNIEEYFSEIMLNPSSRVIWSRPSIRARYYIKKLKESAIEQILINRSDPEFNFHATDTFGAIDEVLSSIKLKDAEARIGLLVPPLSEEEPFLAVREIYFQELLHTHDLKLAIHQRTLSKKINDVAGVLSTVFKETELDYLFVPDHDMLPIVLTYMAEKGHSERVKIISFDGELDSFYKGSMTIRQNWKLMFDQALEWARSSKGISSQKLIMPEIIYY</sequence>
<evidence type="ECO:0000259" key="4">
    <source>
        <dbReference type="PROSITE" id="PS50949"/>
    </source>
</evidence>
<accession>A0ABY7VN61</accession>
<proteinExistence type="predicted"/>
<reference evidence="5 6" key="1">
    <citation type="submission" date="2023-02" db="EMBL/GenBank/DDBJ databases">
        <title>Genome sequence of Lentisphaera profundi SAORIC-696.</title>
        <authorList>
            <person name="Kim e."/>
            <person name="Cho J.-C."/>
            <person name="Choi A."/>
            <person name="Kang I."/>
        </authorList>
    </citation>
    <scope>NUCLEOTIDE SEQUENCE [LARGE SCALE GENOMIC DNA]</scope>
    <source>
        <strain evidence="5 6">SAORIC-696</strain>
    </source>
</reference>
<dbReference type="SUPFAM" id="SSF53822">
    <property type="entry name" value="Periplasmic binding protein-like I"/>
    <property type="match status" value="1"/>
</dbReference>
<dbReference type="PANTHER" id="PTHR44846">
    <property type="entry name" value="MANNOSYL-D-GLYCERATE TRANSPORT/METABOLISM SYSTEM REPRESSOR MNGR-RELATED"/>
    <property type="match status" value="1"/>
</dbReference>
<dbReference type="PROSITE" id="PS50949">
    <property type="entry name" value="HTH_GNTR"/>
    <property type="match status" value="1"/>
</dbReference>
<dbReference type="InterPro" id="IPR000524">
    <property type="entry name" value="Tscrpt_reg_HTH_GntR"/>
</dbReference>
<keyword evidence="1" id="KW-0805">Transcription regulation</keyword>
<evidence type="ECO:0000256" key="1">
    <source>
        <dbReference type="ARBA" id="ARBA00023015"/>
    </source>
</evidence>
<evidence type="ECO:0000313" key="5">
    <source>
        <dbReference type="EMBL" id="WDE95526.1"/>
    </source>
</evidence>
<name>A0ABY7VN61_9BACT</name>
<dbReference type="Pfam" id="PF00392">
    <property type="entry name" value="GntR"/>
    <property type="match status" value="1"/>
</dbReference>
<dbReference type="Gene3D" id="1.10.10.10">
    <property type="entry name" value="Winged helix-like DNA-binding domain superfamily/Winged helix DNA-binding domain"/>
    <property type="match status" value="1"/>
</dbReference>
<feature type="domain" description="HTH gntR-type" evidence="4">
    <location>
        <begin position="1"/>
        <end position="69"/>
    </location>
</feature>
<dbReference type="InterPro" id="IPR036388">
    <property type="entry name" value="WH-like_DNA-bd_sf"/>
</dbReference>
<dbReference type="CDD" id="cd07377">
    <property type="entry name" value="WHTH_GntR"/>
    <property type="match status" value="1"/>
</dbReference>